<keyword evidence="6 7" id="KW-0472">Membrane</keyword>
<proteinExistence type="inferred from homology"/>
<keyword evidence="3" id="KW-1003">Cell membrane</keyword>
<accession>A0A0F5HZZ5</accession>
<evidence type="ECO:0000256" key="7">
    <source>
        <dbReference type="SAM" id="Phobius"/>
    </source>
</evidence>
<reference evidence="10" key="1">
    <citation type="submission" date="2015-02" db="EMBL/GenBank/DDBJ databases">
        <title>Genome Assembly of Bacillaceae bacterium MTCC 8252.</title>
        <authorList>
            <person name="Verma A."/>
            <person name="Khatri I."/>
            <person name="Mual P."/>
            <person name="Subramanian S."/>
            <person name="Krishnamurthi S."/>
        </authorList>
    </citation>
    <scope>NUCLEOTIDE SEQUENCE [LARGE SCALE GENOMIC DNA]</scope>
    <source>
        <strain evidence="10">MTCC 8252</strain>
    </source>
</reference>
<evidence type="ECO:0000313" key="11">
    <source>
        <dbReference type="Proteomes" id="UP000031563"/>
    </source>
</evidence>
<keyword evidence="5 7" id="KW-1133">Transmembrane helix</keyword>
<dbReference type="GO" id="GO:0005886">
    <property type="term" value="C:plasma membrane"/>
    <property type="evidence" value="ECO:0007669"/>
    <property type="project" value="UniProtKB-SubCell"/>
</dbReference>
<dbReference type="InterPro" id="IPR048454">
    <property type="entry name" value="YetF_N"/>
</dbReference>
<evidence type="ECO:0000256" key="5">
    <source>
        <dbReference type="ARBA" id="ARBA00022989"/>
    </source>
</evidence>
<dbReference type="RefSeq" id="WP_039237882.1">
    <property type="nucleotide sequence ID" value="NZ_JWIR02000048.1"/>
</dbReference>
<sequence length="230" mass="26444">MYLSITIKLIIGLIALLVVIRLLGKKTLSEITPFDIVYLILLGSFLEEGIYDDKVSLLHILYSVALWGVLVFLIEVLAARVDWVRRLMKGETANLIENGRINQERLKQAHMEMEQLRILMREKGYFSLSEIEFATLETNGGLSILPKAKAEPVTPDMLNIHPEENAPTYMLIDEGKVEKKELAIAGKDKHWLLKEIQKEGYEKPEDIFYAEWSEKNGLLIYPYDNEGERH</sequence>
<evidence type="ECO:0000256" key="6">
    <source>
        <dbReference type="ARBA" id="ARBA00023136"/>
    </source>
</evidence>
<dbReference type="OrthoDB" id="1076133at2"/>
<feature type="transmembrane region" description="Helical" evidence="7">
    <location>
        <begin position="57"/>
        <end position="79"/>
    </location>
</feature>
<dbReference type="EMBL" id="JWIR02000048">
    <property type="protein sequence ID" value="KKB38181.1"/>
    <property type="molecule type" value="Genomic_DNA"/>
</dbReference>
<evidence type="ECO:0000313" key="10">
    <source>
        <dbReference type="EMBL" id="KKB38181.1"/>
    </source>
</evidence>
<accession>A0A0F5HY11</accession>
<name>A0A0F5HZZ5_BACTR</name>
<evidence type="ECO:0000256" key="4">
    <source>
        <dbReference type="ARBA" id="ARBA00022692"/>
    </source>
</evidence>
<feature type="domain" description="YetF C-terminal" evidence="8">
    <location>
        <begin position="80"/>
        <end position="213"/>
    </location>
</feature>
<dbReference type="AlphaFoldDB" id="A0A0F5HZZ5"/>
<evidence type="ECO:0000259" key="9">
    <source>
        <dbReference type="Pfam" id="PF20730"/>
    </source>
</evidence>
<comment type="caution">
    <text evidence="10">The sequence shown here is derived from an EMBL/GenBank/DDBJ whole genome shotgun (WGS) entry which is preliminary data.</text>
</comment>
<dbReference type="Proteomes" id="UP000031563">
    <property type="component" value="Unassembled WGS sequence"/>
</dbReference>
<dbReference type="PANTHER" id="PTHR34582">
    <property type="entry name" value="UPF0702 TRANSMEMBRANE PROTEIN YCAP"/>
    <property type="match status" value="1"/>
</dbReference>
<evidence type="ECO:0000256" key="2">
    <source>
        <dbReference type="ARBA" id="ARBA00006448"/>
    </source>
</evidence>
<evidence type="ECO:0000256" key="1">
    <source>
        <dbReference type="ARBA" id="ARBA00004651"/>
    </source>
</evidence>
<dbReference type="Pfam" id="PF04239">
    <property type="entry name" value="DUF421"/>
    <property type="match status" value="1"/>
</dbReference>
<evidence type="ECO:0000259" key="8">
    <source>
        <dbReference type="Pfam" id="PF04239"/>
    </source>
</evidence>
<feature type="domain" description="YetF-like N-terminal transmembrane" evidence="9">
    <location>
        <begin position="2"/>
        <end position="76"/>
    </location>
</feature>
<keyword evidence="11" id="KW-1185">Reference proteome</keyword>
<dbReference type="InterPro" id="IPR007353">
    <property type="entry name" value="DUF421"/>
</dbReference>
<evidence type="ECO:0000256" key="3">
    <source>
        <dbReference type="ARBA" id="ARBA00022475"/>
    </source>
</evidence>
<dbReference type="Gene3D" id="3.30.240.20">
    <property type="entry name" value="bsu07140 like domains"/>
    <property type="match status" value="2"/>
</dbReference>
<dbReference type="STRING" id="1221996.QY95_02636"/>
<organism evidence="10 11">
    <name type="scientific">Bacillus thermotolerans</name>
    <name type="common">Quasibacillus thermotolerans</name>
    <dbReference type="NCBI Taxonomy" id="1221996"/>
    <lineage>
        <taxon>Bacteria</taxon>
        <taxon>Bacillati</taxon>
        <taxon>Bacillota</taxon>
        <taxon>Bacilli</taxon>
        <taxon>Bacillales</taxon>
        <taxon>Bacillaceae</taxon>
        <taxon>Bacillus</taxon>
    </lineage>
</organism>
<evidence type="ECO:0008006" key="12">
    <source>
        <dbReference type="Google" id="ProtNLM"/>
    </source>
</evidence>
<protein>
    <recommendedName>
        <fullName evidence="12">DUF421 domain-containing protein</fullName>
    </recommendedName>
</protein>
<dbReference type="PANTHER" id="PTHR34582:SF5">
    <property type="entry name" value="UPF0702 TRANSMEMBRANE PROTEIN YETF"/>
    <property type="match status" value="1"/>
</dbReference>
<keyword evidence="4 7" id="KW-0812">Transmembrane</keyword>
<feature type="transmembrane region" description="Helical" evidence="7">
    <location>
        <begin position="6"/>
        <end position="24"/>
    </location>
</feature>
<comment type="similarity">
    <text evidence="2">Belongs to the UPF0702 family.</text>
</comment>
<gene>
    <name evidence="10" type="ORF">QY95_02636</name>
</gene>
<comment type="subcellular location">
    <subcellularLocation>
        <location evidence="1">Cell membrane</location>
        <topology evidence="1">Multi-pass membrane protein</topology>
    </subcellularLocation>
</comment>
<dbReference type="Pfam" id="PF20730">
    <property type="entry name" value="YetF_N"/>
    <property type="match status" value="1"/>
</dbReference>
<dbReference type="InterPro" id="IPR023090">
    <property type="entry name" value="UPF0702_alpha/beta_dom_sf"/>
</dbReference>